<dbReference type="Gene3D" id="3.90.80.10">
    <property type="entry name" value="Inorganic pyrophosphatase"/>
    <property type="match status" value="1"/>
</dbReference>
<evidence type="ECO:0000256" key="2">
    <source>
        <dbReference type="ARBA" id="ARBA00022490"/>
    </source>
</evidence>
<gene>
    <name evidence="7" type="primary">ppa</name>
    <name evidence="8" type="ORF">A3B56_00660</name>
</gene>
<evidence type="ECO:0000256" key="5">
    <source>
        <dbReference type="ARBA" id="ARBA00022842"/>
    </source>
</evidence>
<evidence type="ECO:0000313" key="8">
    <source>
        <dbReference type="EMBL" id="OGK54671.1"/>
    </source>
</evidence>
<comment type="similarity">
    <text evidence="7">Belongs to the PPase family.</text>
</comment>
<feature type="binding site" evidence="7">
    <location>
        <position position="55"/>
    </location>
    <ligand>
        <name>substrate</name>
    </ligand>
</feature>
<dbReference type="InterPro" id="IPR008162">
    <property type="entry name" value="Pyrophosphatase"/>
</dbReference>
<protein>
    <recommendedName>
        <fullName evidence="7">Inorganic pyrophosphatase</fullName>
        <ecNumber evidence="7">3.6.1.1</ecNumber>
    </recommendedName>
    <alternativeName>
        <fullName evidence="7">Pyrophosphate phospho-hydrolase</fullName>
        <shortName evidence="7">PPase</shortName>
    </alternativeName>
</protein>
<dbReference type="GO" id="GO:0004427">
    <property type="term" value="F:inorganic diphosphate phosphatase activity"/>
    <property type="evidence" value="ECO:0007669"/>
    <property type="project" value="UniProtKB-UniRule"/>
</dbReference>
<dbReference type="CDD" id="cd00412">
    <property type="entry name" value="pyrophosphatase"/>
    <property type="match status" value="1"/>
</dbReference>
<dbReference type="Proteomes" id="UP000178486">
    <property type="component" value="Unassembled WGS sequence"/>
</dbReference>
<dbReference type="GO" id="GO:0006796">
    <property type="term" value="P:phosphate-containing compound metabolic process"/>
    <property type="evidence" value="ECO:0007669"/>
    <property type="project" value="InterPro"/>
</dbReference>
<reference evidence="8 9" key="1">
    <citation type="journal article" date="2016" name="Nat. Commun.">
        <title>Thousands of microbial genomes shed light on interconnected biogeochemical processes in an aquifer system.</title>
        <authorList>
            <person name="Anantharaman K."/>
            <person name="Brown C.T."/>
            <person name="Hug L.A."/>
            <person name="Sharon I."/>
            <person name="Castelle C.J."/>
            <person name="Probst A.J."/>
            <person name="Thomas B.C."/>
            <person name="Singh A."/>
            <person name="Wilkins M.J."/>
            <person name="Karaoz U."/>
            <person name="Brodie E.L."/>
            <person name="Williams K.H."/>
            <person name="Hubbard S.S."/>
            <person name="Banfield J.F."/>
        </authorList>
    </citation>
    <scope>NUCLEOTIDE SEQUENCE [LARGE SCALE GENOMIC DNA]</scope>
</reference>
<comment type="catalytic activity">
    <reaction evidence="6 7">
        <text>diphosphate + H2O = 2 phosphate + H(+)</text>
        <dbReference type="Rhea" id="RHEA:24576"/>
        <dbReference type="ChEBI" id="CHEBI:15377"/>
        <dbReference type="ChEBI" id="CHEBI:15378"/>
        <dbReference type="ChEBI" id="CHEBI:33019"/>
        <dbReference type="ChEBI" id="CHEBI:43474"/>
        <dbReference type="EC" id="3.6.1.1"/>
    </reaction>
</comment>
<dbReference type="Pfam" id="PF00719">
    <property type="entry name" value="Pyrophosphatase"/>
    <property type="match status" value="1"/>
</dbReference>
<feature type="binding site" evidence="7">
    <location>
        <position position="65"/>
    </location>
    <ligand>
        <name>Mg(2+)</name>
        <dbReference type="ChEBI" id="CHEBI:18420"/>
        <label>1</label>
    </ligand>
</feature>
<dbReference type="InterPro" id="IPR036649">
    <property type="entry name" value="Pyrophosphatase_sf"/>
</dbReference>
<feature type="binding site" evidence="7">
    <location>
        <position position="102"/>
    </location>
    <ligand>
        <name>Mg(2+)</name>
        <dbReference type="ChEBI" id="CHEBI:18420"/>
        <label>1</label>
    </ligand>
</feature>
<dbReference type="PANTHER" id="PTHR10286">
    <property type="entry name" value="INORGANIC PYROPHOSPHATASE"/>
    <property type="match status" value="1"/>
</dbReference>
<comment type="caution">
    <text evidence="8">The sequence shown here is derived from an EMBL/GenBank/DDBJ whole genome shotgun (WGS) entry which is preliminary data.</text>
</comment>
<dbReference type="SUPFAM" id="SSF50324">
    <property type="entry name" value="Inorganic pyrophosphatase"/>
    <property type="match status" value="1"/>
</dbReference>
<evidence type="ECO:0000256" key="4">
    <source>
        <dbReference type="ARBA" id="ARBA00022801"/>
    </source>
</evidence>
<comment type="subcellular location">
    <subcellularLocation>
        <location evidence="7">Cytoplasm</location>
    </subcellularLocation>
</comment>
<sequence length="170" mass="18997">MNLTKLNQIKPDPNNLFVVIEIPMGSTIKYELDKDLETLVVDRFAFTTMGHPLNYGFVPGTHADDGDALDVLVLASHPIQPGCAIRCRVVGMLEMEDEAGIDTKIIAVPLPKVDPFYANVNDIGDIPDAIKNKVKHFFEHYKDLEPGKWVKLKEWKGKKSAEEAVRRAIA</sequence>
<dbReference type="NCBIfam" id="NF002317">
    <property type="entry name" value="PRK01250.1"/>
    <property type="match status" value="1"/>
</dbReference>
<feature type="binding site" evidence="7">
    <location>
        <position position="70"/>
    </location>
    <ligand>
        <name>Mg(2+)</name>
        <dbReference type="ChEBI" id="CHEBI:18420"/>
        <label>1</label>
    </ligand>
</feature>
<feature type="binding site" evidence="7">
    <location>
        <position position="43"/>
    </location>
    <ligand>
        <name>substrate</name>
    </ligand>
</feature>
<comment type="subunit">
    <text evidence="7">Homohexamer.</text>
</comment>
<dbReference type="EC" id="3.6.1.1" evidence="7"/>
<dbReference type="GO" id="GO:0005737">
    <property type="term" value="C:cytoplasm"/>
    <property type="evidence" value="ECO:0007669"/>
    <property type="project" value="UniProtKB-SubCell"/>
</dbReference>
<name>A0A1F7JGB6_9BACT</name>
<evidence type="ECO:0000256" key="1">
    <source>
        <dbReference type="ARBA" id="ARBA00001946"/>
    </source>
</evidence>
<feature type="binding site" evidence="7">
    <location>
        <position position="29"/>
    </location>
    <ligand>
        <name>substrate</name>
    </ligand>
</feature>
<comment type="function">
    <text evidence="7">Catalyzes the hydrolysis of inorganic pyrophosphate (PPi) forming two phosphate ions.</text>
</comment>
<keyword evidence="2 7" id="KW-0963">Cytoplasm</keyword>
<feature type="binding site" evidence="7">
    <location>
        <position position="141"/>
    </location>
    <ligand>
        <name>substrate</name>
    </ligand>
</feature>
<dbReference type="AlphaFoldDB" id="A0A1F7JGB6"/>
<keyword evidence="4 7" id="KW-0378">Hydrolase</keyword>
<dbReference type="GO" id="GO:0000287">
    <property type="term" value="F:magnesium ion binding"/>
    <property type="evidence" value="ECO:0007669"/>
    <property type="project" value="UniProtKB-UniRule"/>
</dbReference>
<proteinExistence type="inferred from homology"/>
<accession>A0A1F7JGB6</accession>
<comment type="cofactor">
    <cofactor evidence="1 7">
        <name>Mg(2+)</name>
        <dbReference type="ChEBI" id="CHEBI:18420"/>
    </cofactor>
</comment>
<organism evidence="8 9">
    <name type="scientific">Candidatus Roizmanbacteria bacterium RIFCSPLOWO2_01_FULL_45_11</name>
    <dbReference type="NCBI Taxonomy" id="1802070"/>
    <lineage>
        <taxon>Bacteria</taxon>
        <taxon>Candidatus Roizmaniibacteriota</taxon>
    </lineage>
</organism>
<dbReference type="FunFam" id="3.90.80.10:FF:000003">
    <property type="entry name" value="Inorganic pyrophosphatase"/>
    <property type="match status" value="1"/>
</dbReference>
<keyword evidence="3 7" id="KW-0479">Metal-binding</keyword>
<evidence type="ECO:0000256" key="7">
    <source>
        <dbReference type="HAMAP-Rule" id="MF_00209"/>
    </source>
</evidence>
<feature type="binding site" evidence="7">
    <location>
        <position position="70"/>
    </location>
    <ligand>
        <name>Mg(2+)</name>
        <dbReference type="ChEBI" id="CHEBI:18420"/>
        <label>2</label>
    </ligand>
</feature>
<evidence type="ECO:0000256" key="6">
    <source>
        <dbReference type="ARBA" id="ARBA00047820"/>
    </source>
</evidence>
<evidence type="ECO:0000313" key="9">
    <source>
        <dbReference type="Proteomes" id="UP000178486"/>
    </source>
</evidence>
<dbReference type="EMBL" id="MGAU01000028">
    <property type="protein sequence ID" value="OGK54671.1"/>
    <property type="molecule type" value="Genomic_DNA"/>
</dbReference>
<evidence type="ECO:0000256" key="3">
    <source>
        <dbReference type="ARBA" id="ARBA00022723"/>
    </source>
</evidence>
<keyword evidence="5 7" id="KW-0460">Magnesium</keyword>
<dbReference type="HAMAP" id="MF_00209">
    <property type="entry name" value="Inorganic_PPase"/>
    <property type="match status" value="1"/>
</dbReference>